<keyword evidence="2" id="KW-1185">Reference proteome</keyword>
<name>A0ACC0HMR5_9ERIC</name>
<sequence>MMMEWKTHIHRLWSINKTTFFCYYCCIISSIFLLSTACSFLGTTICIKTTTFSGGISFPLAGKVDFYYVQEFEMVLEKMNGQLNLASSKGKKREASSSLKLGGGTRRSLRGPGSSPPQCMSKCGTCTPCKPVHVAVPPPGTPVTAEYYPEAWRCKCGNKLYKP</sequence>
<evidence type="ECO:0000313" key="2">
    <source>
        <dbReference type="Proteomes" id="UP001060215"/>
    </source>
</evidence>
<gene>
    <name evidence="1" type="ORF">LOK49_LG05G01520</name>
</gene>
<dbReference type="EMBL" id="CM045761">
    <property type="protein sequence ID" value="KAI8013963.1"/>
    <property type="molecule type" value="Genomic_DNA"/>
</dbReference>
<proteinExistence type="predicted"/>
<evidence type="ECO:0000313" key="1">
    <source>
        <dbReference type="EMBL" id="KAI8013963.1"/>
    </source>
</evidence>
<protein>
    <submittedName>
        <fullName evidence="1">EPIDERMAL PATTERNING FACTOR-like protein 6</fullName>
    </submittedName>
</protein>
<organism evidence="1 2">
    <name type="scientific">Camellia lanceoleosa</name>
    <dbReference type="NCBI Taxonomy" id="1840588"/>
    <lineage>
        <taxon>Eukaryota</taxon>
        <taxon>Viridiplantae</taxon>
        <taxon>Streptophyta</taxon>
        <taxon>Embryophyta</taxon>
        <taxon>Tracheophyta</taxon>
        <taxon>Spermatophyta</taxon>
        <taxon>Magnoliopsida</taxon>
        <taxon>eudicotyledons</taxon>
        <taxon>Gunneridae</taxon>
        <taxon>Pentapetalae</taxon>
        <taxon>asterids</taxon>
        <taxon>Ericales</taxon>
        <taxon>Theaceae</taxon>
        <taxon>Camellia</taxon>
    </lineage>
</organism>
<comment type="caution">
    <text evidence="1">The sequence shown here is derived from an EMBL/GenBank/DDBJ whole genome shotgun (WGS) entry which is preliminary data.</text>
</comment>
<dbReference type="Proteomes" id="UP001060215">
    <property type="component" value="Chromosome 4"/>
</dbReference>
<accession>A0ACC0HMR5</accession>
<reference evidence="1 2" key="1">
    <citation type="journal article" date="2022" name="Plant J.">
        <title>Chromosome-level genome of Camellia lanceoleosa provides a valuable resource for understanding genome evolution and self-incompatibility.</title>
        <authorList>
            <person name="Gong W."/>
            <person name="Xiao S."/>
            <person name="Wang L."/>
            <person name="Liao Z."/>
            <person name="Chang Y."/>
            <person name="Mo W."/>
            <person name="Hu G."/>
            <person name="Li W."/>
            <person name="Zhao G."/>
            <person name="Zhu H."/>
            <person name="Hu X."/>
            <person name="Ji K."/>
            <person name="Xiang X."/>
            <person name="Song Q."/>
            <person name="Yuan D."/>
            <person name="Jin S."/>
            <person name="Zhang L."/>
        </authorList>
    </citation>
    <scope>NUCLEOTIDE SEQUENCE [LARGE SCALE GENOMIC DNA]</scope>
    <source>
        <strain evidence="1">SQ_2022a</strain>
    </source>
</reference>